<comment type="caution">
    <text evidence="3">The sequence shown here is derived from an EMBL/GenBank/DDBJ whole genome shotgun (WGS) entry which is preliminary data.</text>
</comment>
<organism evidence="3 4">
    <name type="scientific">Amylibacter marinus</name>
    <dbReference type="NCBI Taxonomy" id="1475483"/>
    <lineage>
        <taxon>Bacteria</taxon>
        <taxon>Pseudomonadati</taxon>
        <taxon>Pseudomonadota</taxon>
        <taxon>Alphaproteobacteria</taxon>
        <taxon>Rhodobacterales</taxon>
        <taxon>Paracoccaceae</taxon>
        <taxon>Amylibacter</taxon>
    </lineage>
</organism>
<feature type="transmembrane region" description="Helical" evidence="1">
    <location>
        <begin position="6"/>
        <end position="26"/>
    </location>
</feature>
<dbReference type="SUPFAM" id="SSF55785">
    <property type="entry name" value="PYP-like sensor domain (PAS domain)"/>
    <property type="match status" value="1"/>
</dbReference>
<accession>A0ABQ5VWD2</accession>
<dbReference type="InterPro" id="IPR035965">
    <property type="entry name" value="PAS-like_dom_sf"/>
</dbReference>
<dbReference type="Pfam" id="PF12860">
    <property type="entry name" value="PAS_7"/>
    <property type="match status" value="1"/>
</dbReference>
<dbReference type="Proteomes" id="UP001156694">
    <property type="component" value="Unassembled WGS sequence"/>
</dbReference>
<keyword evidence="1" id="KW-0812">Transmembrane</keyword>
<evidence type="ECO:0000313" key="3">
    <source>
        <dbReference type="EMBL" id="GLQ35619.1"/>
    </source>
</evidence>
<evidence type="ECO:0000256" key="1">
    <source>
        <dbReference type="SAM" id="Phobius"/>
    </source>
</evidence>
<sequence>MDHSITIWYWLFLLVLAMFALLLSYSSKPRDNTVGRNLAKLQAEILFNLPALIWVEADDTVVWANATHQRMEEAFGKQRLMIEHFNLAKPLEENRSQSRARLESGPGKTTYHFDVFHFFSGGLNYYAAISAKAAVTAERDRKRFVQTLSESFAHLPIGVAVFDKERDLSLFNPALSALLDLEIMWLAKKPSLRDFLDRLHDKGALPEPRDFKSWRDQIIEMEKSAESDAYTDDWHMPNDQVFRVTGRSHPAGSVAFVFEDITRSTEVERNFRLEVERLYGIFDQLDSALVVFDSSGTLSFANNAFDRLWNTQFADNLLSPNIADLTDIWQDKCKPTPIWGDIRDFSTQIYDRARFQSLAEMNNGKSLITRVSPIPGGYTLVEFSHAPLGMPPVESASPLNQAG</sequence>
<proteinExistence type="predicted"/>
<protein>
    <recommendedName>
        <fullName evidence="2">PAS domain-containing protein</fullName>
    </recommendedName>
</protein>
<name>A0ABQ5VWD2_9RHOB</name>
<evidence type="ECO:0000313" key="4">
    <source>
        <dbReference type="Proteomes" id="UP001156694"/>
    </source>
</evidence>
<dbReference type="EMBL" id="BSNN01000004">
    <property type="protein sequence ID" value="GLQ35619.1"/>
    <property type="molecule type" value="Genomic_DNA"/>
</dbReference>
<gene>
    <name evidence="3" type="ORF">GCM10007939_19020</name>
</gene>
<feature type="domain" description="PAS" evidence="2">
    <location>
        <begin position="276"/>
        <end position="319"/>
    </location>
</feature>
<dbReference type="RefSeq" id="WP_284378280.1">
    <property type="nucleotide sequence ID" value="NZ_BSNN01000004.1"/>
</dbReference>
<keyword evidence="4" id="KW-1185">Reference proteome</keyword>
<evidence type="ECO:0000259" key="2">
    <source>
        <dbReference type="Pfam" id="PF13188"/>
    </source>
</evidence>
<dbReference type="InterPro" id="IPR000014">
    <property type="entry name" value="PAS"/>
</dbReference>
<keyword evidence="1" id="KW-0472">Membrane</keyword>
<reference evidence="4" key="1">
    <citation type="journal article" date="2019" name="Int. J. Syst. Evol. Microbiol.">
        <title>The Global Catalogue of Microorganisms (GCM) 10K type strain sequencing project: providing services to taxonomists for standard genome sequencing and annotation.</title>
        <authorList>
            <consortium name="The Broad Institute Genomics Platform"/>
            <consortium name="The Broad Institute Genome Sequencing Center for Infectious Disease"/>
            <person name="Wu L."/>
            <person name="Ma J."/>
        </authorList>
    </citation>
    <scope>NUCLEOTIDE SEQUENCE [LARGE SCALE GENOMIC DNA]</scope>
    <source>
        <strain evidence="4">NBRC 110140</strain>
    </source>
</reference>
<dbReference type="Pfam" id="PF13188">
    <property type="entry name" value="PAS_8"/>
    <property type="match status" value="1"/>
</dbReference>
<keyword evidence="1" id="KW-1133">Transmembrane helix</keyword>